<dbReference type="HOGENOM" id="CLU_2836327_0_0_1"/>
<sequence length="66" mass="7876">MFESPLLIILILSFCTQIIWIIMNSLNSWVIVLHFHYRIRVFAPCVIKKPQRLKISLCPLGYCFFF</sequence>
<dbReference type="Gramene" id="KRH46855">
    <property type="protein sequence ID" value="KRH46855"/>
    <property type="gene ID" value="GLYMA_08G360300"/>
</dbReference>
<dbReference type="EMBL" id="CM000841">
    <property type="protein sequence ID" value="KRH46855.1"/>
    <property type="molecule type" value="Genomic_DNA"/>
</dbReference>
<accession>K7LAV8</accession>
<dbReference type="InParanoid" id="K7LAV8"/>
<dbReference type="EnsemblPlants" id="KRH46855">
    <property type="protein sequence ID" value="KRH46855"/>
    <property type="gene ID" value="GLYMA_08G360300"/>
</dbReference>
<reference evidence="2 3" key="1">
    <citation type="journal article" date="2010" name="Nature">
        <title>Genome sequence of the palaeopolyploid soybean.</title>
        <authorList>
            <person name="Schmutz J."/>
            <person name="Cannon S.B."/>
            <person name="Schlueter J."/>
            <person name="Ma J."/>
            <person name="Mitros T."/>
            <person name="Nelson W."/>
            <person name="Hyten D.L."/>
            <person name="Song Q."/>
            <person name="Thelen J.J."/>
            <person name="Cheng J."/>
            <person name="Xu D."/>
            <person name="Hellsten U."/>
            <person name="May G.D."/>
            <person name="Yu Y."/>
            <person name="Sakurai T."/>
            <person name="Umezawa T."/>
            <person name="Bhattacharyya M.K."/>
            <person name="Sandhu D."/>
            <person name="Valliyodan B."/>
            <person name="Lindquist E."/>
            <person name="Peto M."/>
            <person name="Grant D."/>
            <person name="Shu S."/>
            <person name="Goodstein D."/>
            <person name="Barry K."/>
            <person name="Futrell-Griggs M."/>
            <person name="Abernathy B."/>
            <person name="Du J."/>
            <person name="Tian Z."/>
            <person name="Zhu L."/>
            <person name="Gill N."/>
            <person name="Joshi T."/>
            <person name="Libault M."/>
            <person name="Sethuraman A."/>
            <person name="Zhang X.-C."/>
            <person name="Shinozaki K."/>
            <person name="Nguyen H.T."/>
            <person name="Wing R.A."/>
            <person name="Cregan P."/>
            <person name="Specht J."/>
            <person name="Grimwood J."/>
            <person name="Rokhsar D."/>
            <person name="Stacey G."/>
            <person name="Shoemaker R.C."/>
            <person name="Jackson S.A."/>
        </authorList>
    </citation>
    <scope>NUCLEOTIDE SEQUENCE [LARGE SCALE GENOMIC DNA]</scope>
    <source>
        <strain evidence="3">cv. Williams 82</strain>
        <tissue evidence="2">Callus</tissue>
    </source>
</reference>
<dbReference type="Proteomes" id="UP000008827">
    <property type="component" value="Chromosome 8"/>
</dbReference>
<evidence type="ECO:0000313" key="4">
    <source>
        <dbReference type="Proteomes" id="UP000008827"/>
    </source>
</evidence>
<reference evidence="2" key="3">
    <citation type="submission" date="2018-07" db="EMBL/GenBank/DDBJ databases">
        <title>WGS assembly of Glycine max.</title>
        <authorList>
            <person name="Schmutz J."/>
            <person name="Cannon S."/>
            <person name="Schlueter J."/>
            <person name="Ma J."/>
            <person name="Mitros T."/>
            <person name="Nelson W."/>
            <person name="Hyten D."/>
            <person name="Song Q."/>
            <person name="Thelen J."/>
            <person name="Cheng J."/>
            <person name="Xu D."/>
            <person name="Hellsten U."/>
            <person name="May G."/>
            <person name="Yu Y."/>
            <person name="Sakurai T."/>
            <person name="Umezawa T."/>
            <person name="Bhattacharyya M."/>
            <person name="Sandhu D."/>
            <person name="Valliyodan B."/>
            <person name="Lindquist E."/>
            <person name="Peto M."/>
            <person name="Grant D."/>
            <person name="Shu S."/>
            <person name="Goodstein D."/>
            <person name="Barry K."/>
            <person name="Futrell-Griggs M."/>
            <person name="Abernathy B."/>
            <person name="Du J."/>
            <person name="Tian Z."/>
            <person name="Zhu L."/>
            <person name="Gill N."/>
            <person name="Joshi T."/>
            <person name="Libault M."/>
            <person name="Sethuraman A."/>
            <person name="Zhang X."/>
            <person name="Shinozaki K."/>
            <person name="Nguyen H."/>
            <person name="Wing R."/>
            <person name="Cregan P."/>
            <person name="Specht J."/>
            <person name="Grimwood J."/>
            <person name="Rokhsar D."/>
            <person name="Stacey G."/>
            <person name="Shoemaker R."/>
            <person name="Jackson S."/>
        </authorList>
    </citation>
    <scope>NUCLEOTIDE SEQUENCE</scope>
    <source>
        <tissue evidence="2">Callus</tissue>
    </source>
</reference>
<evidence type="ECO:0000313" key="2">
    <source>
        <dbReference type="EMBL" id="KRH46855.1"/>
    </source>
</evidence>
<gene>
    <name evidence="2" type="ORF">GLYMA_08G360300</name>
</gene>
<protein>
    <submittedName>
        <fullName evidence="2 3">Uncharacterized protein</fullName>
    </submittedName>
</protein>
<evidence type="ECO:0000256" key="1">
    <source>
        <dbReference type="SAM" id="Phobius"/>
    </source>
</evidence>
<feature type="transmembrane region" description="Helical" evidence="1">
    <location>
        <begin position="6"/>
        <end position="32"/>
    </location>
</feature>
<organism evidence="3">
    <name type="scientific">Glycine max</name>
    <name type="common">Soybean</name>
    <name type="synonym">Glycine hispida</name>
    <dbReference type="NCBI Taxonomy" id="3847"/>
    <lineage>
        <taxon>Eukaryota</taxon>
        <taxon>Viridiplantae</taxon>
        <taxon>Streptophyta</taxon>
        <taxon>Embryophyta</taxon>
        <taxon>Tracheophyta</taxon>
        <taxon>Spermatophyta</taxon>
        <taxon>Magnoliopsida</taxon>
        <taxon>eudicotyledons</taxon>
        <taxon>Gunneridae</taxon>
        <taxon>Pentapetalae</taxon>
        <taxon>rosids</taxon>
        <taxon>fabids</taxon>
        <taxon>Fabales</taxon>
        <taxon>Fabaceae</taxon>
        <taxon>Papilionoideae</taxon>
        <taxon>50 kb inversion clade</taxon>
        <taxon>NPAAA clade</taxon>
        <taxon>indigoferoid/millettioid clade</taxon>
        <taxon>Phaseoleae</taxon>
        <taxon>Glycine</taxon>
        <taxon>Glycine subgen. Soja</taxon>
    </lineage>
</organism>
<evidence type="ECO:0000313" key="3">
    <source>
        <dbReference type="EnsemblPlants" id="KRH46855"/>
    </source>
</evidence>
<dbReference type="AlphaFoldDB" id="K7LAV8"/>
<keyword evidence="1" id="KW-0472">Membrane</keyword>
<name>K7LAV8_SOYBN</name>
<dbReference type="PaxDb" id="3847-GLYMA08G47530.1"/>
<reference evidence="3" key="2">
    <citation type="submission" date="2018-02" db="UniProtKB">
        <authorList>
            <consortium name="EnsemblPlants"/>
        </authorList>
    </citation>
    <scope>IDENTIFICATION</scope>
    <source>
        <strain evidence="3">Williams 82</strain>
    </source>
</reference>
<proteinExistence type="predicted"/>
<keyword evidence="1" id="KW-0812">Transmembrane</keyword>
<keyword evidence="4" id="KW-1185">Reference proteome</keyword>
<keyword evidence="1" id="KW-1133">Transmembrane helix</keyword>